<dbReference type="SMART" id="SM00369">
    <property type="entry name" value="LRR_TYP"/>
    <property type="match status" value="14"/>
</dbReference>
<dbReference type="SMART" id="SM00365">
    <property type="entry name" value="LRR_SD22"/>
    <property type="match status" value="6"/>
</dbReference>
<feature type="transmembrane region" description="Helical" evidence="5">
    <location>
        <begin position="599"/>
        <end position="620"/>
    </location>
</feature>
<dbReference type="EMBL" id="JANPWB010000008">
    <property type="protein sequence ID" value="KAJ1165403.1"/>
    <property type="molecule type" value="Genomic_DNA"/>
</dbReference>
<dbReference type="Pfam" id="PF13855">
    <property type="entry name" value="LRR_8"/>
    <property type="match status" value="4"/>
</dbReference>
<organism evidence="8 9">
    <name type="scientific">Pleurodeles waltl</name>
    <name type="common">Iberian ribbed newt</name>
    <dbReference type="NCBI Taxonomy" id="8319"/>
    <lineage>
        <taxon>Eukaryota</taxon>
        <taxon>Metazoa</taxon>
        <taxon>Chordata</taxon>
        <taxon>Craniata</taxon>
        <taxon>Vertebrata</taxon>
        <taxon>Euteleostomi</taxon>
        <taxon>Amphibia</taxon>
        <taxon>Batrachia</taxon>
        <taxon>Caudata</taxon>
        <taxon>Salamandroidea</taxon>
        <taxon>Salamandridae</taxon>
        <taxon>Pleurodelinae</taxon>
        <taxon>Pleurodeles</taxon>
    </lineage>
</organism>
<evidence type="ECO:0000256" key="5">
    <source>
        <dbReference type="SAM" id="Phobius"/>
    </source>
</evidence>
<dbReference type="PANTHER" id="PTHR24373:SF398">
    <property type="entry name" value="LEUCINE-RICH REPEAT-CONTAINING G-PROTEIN COUPLED RECEPTOR 6"/>
    <property type="match status" value="1"/>
</dbReference>
<dbReference type="Gene3D" id="3.80.10.10">
    <property type="entry name" value="Ribonuclease Inhibitor"/>
    <property type="match status" value="1"/>
</dbReference>
<keyword evidence="1" id="KW-0433">Leucine-rich repeat</keyword>
<keyword evidence="5" id="KW-0812">Transmembrane</keyword>
<dbReference type="FunFam" id="3.80.10.10:FF:000082">
    <property type="entry name" value="Leucine-rich repeat-containing 24"/>
    <property type="match status" value="1"/>
</dbReference>
<feature type="signal peptide" evidence="6">
    <location>
        <begin position="1"/>
        <end position="43"/>
    </location>
</feature>
<accession>A0AAV7SMS2</accession>
<dbReference type="SMART" id="SM00364">
    <property type="entry name" value="LRR_BAC"/>
    <property type="match status" value="6"/>
</dbReference>
<keyword evidence="3" id="KW-0677">Repeat</keyword>
<dbReference type="InterPro" id="IPR000372">
    <property type="entry name" value="LRRNT"/>
</dbReference>
<evidence type="ECO:0000256" key="4">
    <source>
        <dbReference type="SAM" id="MobiDB-lite"/>
    </source>
</evidence>
<evidence type="ECO:0000313" key="9">
    <source>
        <dbReference type="Proteomes" id="UP001066276"/>
    </source>
</evidence>
<evidence type="ECO:0000256" key="2">
    <source>
        <dbReference type="ARBA" id="ARBA00022729"/>
    </source>
</evidence>
<dbReference type="SMART" id="SM00013">
    <property type="entry name" value="LRRNT"/>
    <property type="match status" value="1"/>
</dbReference>
<evidence type="ECO:0000256" key="3">
    <source>
        <dbReference type="ARBA" id="ARBA00022737"/>
    </source>
</evidence>
<sequence length="678" mass="75677">MLHTDCTSRQPSCTGGSMRSSRTPAMELRTFALLLCLLLSAQALNSDRGCPTPCYCERDGALLRVDCSDRGLSALPHNLSALTSYLDLSMNNITNLPVNALHKLRFLKELRLAGNDLTYIHKGAFAGLSRLKELMLQNNQLREVPSEVFLGLHSLQSLRLDANHINILQPNCFDGLVALRHLWLDDNSLIEIPVQSLKRLSALQAMTLALNKIQHIPDHAFGNLSSLVVLHLHNNRIDSMGNKCFDGLHSLETLDLNHNNLDFFPSAISTLTNLKELGFHSNNIKSIPEQAFVGNPFLITIHFYDNPIQSVGKSAFQRLPDLRTLTLNGASQLTEFPDLNGTTSLESLTLTGAQIASVPSSVCDQLPNLQVLDLAYNRIEDVPSIADCRKLQKIVLRHNRIHEITNYMFKHLNALRFLDLAWNKIAIIHPNSFTSLPSLTRLDLSWNHLSSFPDTGLHGLTHLKLTGNYELLNLIPADHFSKLKVIEMAYAYQCCAFGVCESTLKVPSQWSKDDNSTKDTLNSGNIGMVHIQGMMSSSMETELSLNQVSISPTMGQFFDERDFEDFLVDFDEELKLHHSVQCSPPPGPFKPCKFLFGSWFLRIGVWTVVILAVVCNALVISTVFNSFVYGSSIKLLIGVIASLKTAHLAFDLPVPERKRWAHLVPRKRRSAVFGNPSR</sequence>
<dbReference type="InterPro" id="IPR001611">
    <property type="entry name" value="Leu-rich_rpt"/>
</dbReference>
<dbReference type="AlphaFoldDB" id="A0AAV7SMS2"/>
<keyword evidence="9" id="KW-1185">Reference proteome</keyword>
<feature type="domain" description="LRRNT" evidence="7">
    <location>
        <begin position="49"/>
        <end position="85"/>
    </location>
</feature>
<dbReference type="FunFam" id="3.80.10.10:FF:001164">
    <property type="entry name" value="GH01279p"/>
    <property type="match status" value="1"/>
</dbReference>
<dbReference type="SUPFAM" id="SSF52058">
    <property type="entry name" value="L domain-like"/>
    <property type="match status" value="2"/>
</dbReference>
<feature type="region of interest" description="Disordered" evidence="4">
    <location>
        <begin position="1"/>
        <end position="21"/>
    </location>
</feature>
<dbReference type="PROSITE" id="PS51450">
    <property type="entry name" value="LRR"/>
    <property type="match status" value="5"/>
</dbReference>
<dbReference type="InterPro" id="IPR003591">
    <property type="entry name" value="Leu-rich_rpt_typical-subtyp"/>
</dbReference>
<feature type="transmembrane region" description="Helical" evidence="5">
    <location>
        <begin position="627"/>
        <end position="650"/>
    </location>
</feature>
<dbReference type="Proteomes" id="UP001066276">
    <property type="component" value="Chromosome 4_2"/>
</dbReference>
<dbReference type="Pfam" id="PF13516">
    <property type="entry name" value="LRR_6"/>
    <property type="match status" value="1"/>
</dbReference>
<evidence type="ECO:0000256" key="1">
    <source>
        <dbReference type="ARBA" id="ARBA00022614"/>
    </source>
</evidence>
<keyword evidence="5" id="KW-0472">Membrane</keyword>
<name>A0AAV7SMS2_PLEWA</name>
<proteinExistence type="predicted"/>
<keyword evidence="2 6" id="KW-0732">Signal</keyword>
<dbReference type="InterPro" id="IPR032675">
    <property type="entry name" value="LRR_dom_sf"/>
</dbReference>
<keyword evidence="5" id="KW-1133">Transmembrane helix</keyword>
<protein>
    <recommendedName>
        <fullName evidence="7">LRRNT domain-containing protein</fullName>
    </recommendedName>
</protein>
<gene>
    <name evidence="8" type="ORF">NDU88_005831</name>
</gene>
<evidence type="ECO:0000256" key="6">
    <source>
        <dbReference type="SAM" id="SignalP"/>
    </source>
</evidence>
<dbReference type="InterPro" id="IPR050328">
    <property type="entry name" value="Dev_Immune_Receptor"/>
</dbReference>
<comment type="caution">
    <text evidence="8">The sequence shown here is derived from an EMBL/GenBank/DDBJ whole genome shotgun (WGS) entry which is preliminary data.</text>
</comment>
<feature type="chain" id="PRO_5043563608" description="LRRNT domain-containing protein" evidence="6">
    <location>
        <begin position="44"/>
        <end position="678"/>
    </location>
</feature>
<dbReference type="Pfam" id="PF01462">
    <property type="entry name" value="LRRNT"/>
    <property type="match status" value="1"/>
</dbReference>
<evidence type="ECO:0000313" key="8">
    <source>
        <dbReference type="EMBL" id="KAJ1165403.1"/>
    </source>
</evidence>
<reference evidence="8" key="1">
    <citation type="journal article" date="2022" name="bioRxiv">
        <title>Sequencing and chromosome-scale assembly of the giantPleurodeles waltlgenome.</title>
        <authorList>
            <person name="Brown T."/>
            <person name="Elewa A."/>
            <person name="Iarovenko S."/>
            <person name="Subramanian E."/>
            <person name="Araus A.J."/>
            <person name="Petzold A."/>
            <person name="Susuki M."/>
            <person name="Suzuki K.-i.T."/>
            <person name="Hayashi T."/>
            <person name="Toyoda A."/>
            <person name="Oliveira C."/>
            <person name="Osipova E."/>
            <person name="Leigh N.D."/>
            <person name="Simon A."/>
            <person name="Yun M.H."/>
        </authorList>
    </citation>
    <scope>NUCLEOTIDE SEQUENCE</scope>
    <source>
        <strain evidence="8">20211129_DDA</strain>
        <tissue evidence="8">Liver</tissue>
    </source>
</reference>
<evidence type="ECO:0000259" key="7">
    <source>
        <dbReference type="SMART" id="SM00013"/>
    </source>
</evidence>
<dbReference type="PANTHER" id="PTHR24373">
    <property type="entry name" value="SLIT RELATED LEUCINE-RICH REPEAT NEURONAL PROTEIN"/>
    <property type="match status" value="1"/>
</dbReference>